<dbReference type="SUPFAM" id="SSF51905">
    <property type="entry name" value="FAD/NAD(P)-binding domain"/>
    <property type="match status" value="1"/>
</dbReference>
<evidence type="ECO:0000256" key="1">
    <source>
        <dbReference type="ARBA" id="ARBA00023002"/>
    </source>
</evidence>
<dbReference type="PANTHER" id="PTHR43747">
    <property type="entry name" value="FAD-BINDING PROTEIN"/>
    <property type="match status" value="1"/>
</dbReference>
<dbReference type="InterPro" id="IPR050816">
    <property type="entry name" value="Flavin-dep_Halogenase_NPB"/>
</dbReference>
<keyword evidence="1" id="KW-0560">Oxidoreductase</keyword>
<reference evidence="3" key="1">
    <citation type="journal article" date="2014" name="Int. J. Syst. Evol. Microbiol.">
        <title>Complete genome sequence of Corynebacterium casei LMG S-19264T (=DSM 44701T), isolated from a smear-ripened cheese.</title>
        <authorList>
            <consortium name="US DOE Joint Genome Institute (JGI-PGF)"/>
            <person name="Walter F."/>
            <person name="Albersmeier A."/>
            <person name="Kalinowski J."/>
            <person name="Ruckert C."/>
        </authorList>
    </citation>
    <scope>NUCLEOTIDE SEQUENCE</scope>
    <source>
        <strain evidence="3">JCM 3172</strain>
    </source>
</reference>
<dbReference type="InterPro" id="IPR036188">
    <property type="entry name" value="FAD/NAD-bd_sf"/>
</dbReference>
<dbReference type="PRINTS" id="PR00420">
    <property type="entry name" value="RNGMNOXGNASE"/>
</dbReference>
<comment type="caution">
    <text evidence="3">The sequence shown here is derived from an EMBL/GenBank/DDBJ whole genome shotgun (WGS) entry which is preliminary data.</text>
</comment>
<protein>
    <submittedName>
        <fullName evidence="3">Uncharacterized protein</fullName>
    </submittedName>
</protein>
<dbReference type="Gene3D" id="3.50.50.60">
    <property type="entry name" value="FAD/NAD(P)-binding domain"/>
    <property type="match status" value="1"/>
</dbReference>
<dbReference type="RefSeq" id="WP_189199744.1">
    <property type="nucleotide sequence ID" value="NZ_BMQQ01000001.1"/>
</dbReference>
<dbReference type="GO" id="GO:0016491">
    <property type="term" value="F:oxidoreductase activity"/>
    <property type="evidence" value="ECO:0007669"/>
    <property type="project" value="UniProtKB-KW"/>
</dbReference>
<reference evidence="3" key="2">
    <citation type="submission" date="2020-09" db="EMBL/GenBank/DDBJ databases">
        <authorList>
            <person name="Sun Q."/>
            <person name="Ohkuma M."/>
        </authorList>
    </citation>
    <scope>NUCLEOTIDE SEQUENCE</scope>
    <source>
        <strain evidence="3">JCM 3172</strain>
    </source>
</reference>
<proteinExistence type="inferred from homology"/>
<dbReference type="Proteomes" id="UP000619486">
    <property type="component" value="Unassembled WGS sequence"/>
</dbReference>
<comment type="similarity">
    <text evidence="2">Belongs to the flavin-dependent halogenase family. Bacterial tryptophan halogenase subfamily.</text>
</comment>
<evidence type="ECO:0000256" key="2">
    <source>
        <dbReference type="ARBA" id="ARBA00038396"/>
    </source>
</evidence>
<dbReference type="Gene3D" id="3.30.9.100">
    <property type="match status" value="1"/>
</dbReference>
<gene>
    <name evidence="3" type="ORF">GCM10014713_07130</name>
</gene>
<dbReference type="PANTHER" id="PTHR43747:SF5">
    <property type="entry name" value="FAD-BINDING DOMAIN-CONTAINING PROTEIN"/>
    <property type="match status" value="1"/>
</dbReference>
<dbReference type="EMBL" id="BMQQ01000001">
    <property type="protein sequence ID" value="GGT16797.1"/>
    <property type="molecule type" value="Genomic_DNA"/>
</dbReference>
<evidence type="ECO:0000313" key="3">
    <source>
        <dbReference type="EMBL" id="GGT16797.1"/>
    </source>
</evidence>
<name>A0A918LM91_9ACTN</name>
<evidence type="ECO:0000313" key="4">
    <source>
        <dbReference type="Proteomes" id="UP000619486"/>
    </source>
</evidence>
<accession>A0A918LM91</accession>
<dbReference type="AlphaFoldDB" id="A0A918LM91"/>
<organism evidence="3 4">
    <name type="scientific">Streptomyces purpureus</name>
    <dbReference type="NCBI Taxonomy" id="1951"/>
    <lineage>
        <taxon>Bacteria</taxon>
        <taxon>Bacillati</taxon>
        <taxon>Actinomycetota</taxon>
        <taxon>Actinomycetes</taxon>
        <taxon>Kitasatosporales</taxon>
        <taxon>Streptomycetaceae</taxon>
        <taxon>Streptomyces</taxon>
    </lineage>
</organism>
<dbReference type="Pfam" id="PF12831">
    <property type="entry name" value="FAD_oxidored"/>
    <property type="match status" value="1"/>
</dbReference>
<sequence>MTTTVGADVCVIGGGPAGTTAARRLALLGHSVHLVERAVFPRRRLGECLAPGIAQVLGALGHAAPAGLRPAELLARWAGDEHRSPTFVADRAVFDAFLLEEARRAGVRVSQPALARHPRRHEDGWRVEVRQSGQRFDLDCRFLVDAGGRRGLLRQRRYRGGARTTALYGYWSPGEWDGPEVRVAAGHDEWLCAALLPDATVNAMVFVERARCIALDTDGRQRLYRSLLSAWDLAGSGLGTQITETFACDATSSIAEHTVGPDWIKIGEAALTLDPLSAQGVQTAMTTAMQGSVAAHSILRRPATAATVAAFYHAHLRRLAGHHDGLGAEHYRRQHRVREGRFWTPRSLVPSSPDSVLPRT</sequence>
<keyword evidence="4" id="KW-1185">Reference proteome</keyword>